<reference evidence="1 2" key="1">
    <citation type="journal article" date="2010" name="Nature">
        <title>Comparative genomics reveals mobile pathogenicity chromosomes in Fusarium.</title>
        <authorList>
            <person name="Ma L.J."/>
            <person name="van der Does H.C."/>
            <person name="Borkovich K.A."/>
            <person name="Coleman J.J."/>
            <person name="Daboussi M.J."/>
            <person name="Di Pietro A."/>
            <person name="Dufresne M."/>
            <person name="Freitag M."/>
            <person name="Grabherr M."/>
            <person name="Henrissat B."/>
            <person name="Houterman P.M."/>
            <person name="Kang S."/>
            <person name="Shim W.B."/>
            <person name="Woloshuk C."/>
            <person name="Xie X."/>
            <person name="Xu J.R."/>
            <person name="Antoniw J."/>
            <person name="Baker S.E."/>
            <person name="Bluhm B.H."/>
            <person name="Breakspear A."/>
            <person name="Brown D.W."/>
            <person name="Butchko R.A."/>
            <person name="Chapman S."/>
            <person name="Coulson R."/>
            <person name="Coutinho P.M."/>
            <person name="Danchin E.G."/>
            <person name="Diener A."/>
            <person name="Gale L.R."/>
            <person name="Gardiner D.M."/>
            <person name="Goff S."/>
            <person name="Hammond-Kosack K.E."/>
            <person name="Hilburn K."/>
            <person name="Hua-Van A."/>
            <person name="Jonkers W."/>
            <person name="Kazan K."/>
            <person name="Kodira C.D."/>
            <person name="Koehrsen M."/>
            <person name="Kumar L."/>
            <person name="Lee Y.H."/>
            <person name="Li L."/>
            <person name="Manners J.M."/>
            <person name="Miranda-Saavedra D."/>
            <person name="Mukherjee M."/>
            <person name="Park G."/>
            <person name="Park J."/>
            <person name="Park S.Y."/>
            <person name="Proctor R.H."/>
            <person name="Regev A."/>
            <person name="Ruiz-Roldan M.C."/>
            <person name="Sain D."/>
            <person name="Sakthikumar S."/>
            <person name="Sykes S."/>
            <person name="Schwartz D.C."/>
            <person name="Turgeon B.G."/>
            <person name="Wapinski I."/>
            <person name="Yoder O."/>
            <person name="Young S."/>
            <person name="Zeng Q."/>
            <person name="Zhou S."/>
            <person name="Galagan J."/>
            <person name="Cuomo C.A."/>
            <person name="Kistler H.C."/>
            <person name="Rep M."/>
        </authorList>
    </citation>
    <scope>NUCLEOTIDE SEQUENCE [LARGE SCALE GENOMIC DNA]</scope>
    <source>
        <strain evidence="2">M3125 / FGSC 7600</strain>
    </source>
</reference>
<proteinExistence type="predicted"/>
<sequence>MRQRILYCNAGSSTKILRSYRGTLMMVARLSRGPPDSSMNLSCHTGRRDAKKLQLNNVNGNDNYLITALMSERLLSWPRWPANICYWIAKIERFASCIKQWRIRLA</sequence>
<keyword evidence="2" id="KW-1185">Reference proteome</keyword>
<organism evidence="1 2">
    <name type="scientific">Gibberella moniliformis (strain M3125 / FGSC 7600)</name>
    <name type="common">Maize ear and stalk rot fungus</name>
    <name type="synonym">Fusarium verticillioides</name>
    <dbReference type="NCBI Taxonomy" id="334819"/>
    <lineage>
        <taxon>Eukaryota</taxon>
        <taxon>Fungi</taxon>
        <taxon>Dikarya</taxon>
        <taxon>Ascomycota</taxon>
        <taxon>Pezizomycotina</taxon>
        <taxon>Sordariomycetes</taxon>
        <taxon>Hypocreomycetidae</taxon>
        <taxon>Hypocreales</taxon>
        <taxon>Nectriaceae</taxon>
        <taxon>Fusarium</taxon>
        <taxon>Fusarium fujikuroi species complex</taxon>
    </lineage>
</organism>
<dbReference type="EMBL" id="DS022243">
    <property type="protein sequence ID" value="EWG39807.1"/>
    <property type="molecule type" value="Genomic_DNA"/>
</dbReference>
<gene>
    <name evidence="1" type="ORF">FVEG_15069</name>
</gene>
<evidence type="ECO:0000313" key="1">
    <source>
        <dbReference type="EMBL" id="EWG39807.1"/>
    </source>
</evidence>
<dbReference type="RefSeq" id="XP_018745998.1">
    <property type="nucleotide sequence ID" value="XM_018904161.1"/>
</dbReference>
<dbReference type="Proteomes" id="UP000009096">
    <property type="component" value="Chromosome 6"/>
</dbReference>
<dbReference type="VEuPathDB" id="FungiDB:FVEG_15069"/>
<protein>
    <submittedName>
        <fullName evidence="1">Uncharacterized protein</fullName>
    </submittedName>
</protein>
<dbReference type="EMBL" id="CM000583">
    <property type="protein sequence ID" value="EWG39807.1"/>
    <property type="molecule type" value="Genomic_DNA"/>
</dbReference>
<dbReference type="GeneID" id="30071945"/>
<evidence type="ECO:0000313" key="2">
    <source>
        <dbReference type="Proteomes" id="UP000009096"/>
    </source>
</evidence>
<name>W7M4F8_GIBM7</name>
<dbReference type="AlphaFoldDB" id="W7M4F8"/>
<accession>W7M4F8</accession>
<dbReference type="KEGG" id="fvr:FVEG_15069"/>